<dbReference type="GO" id="GO:1900436">
    <property type="term" value="P:positive regulation of filamentous growth of a population of unicellular organisms in response to starvation"/>
    <property type="evidence" value="ECO:0007669"/>
    <property type="project" value="EnsemblFungi"/>
</dbReference>
<gene>
    <name evidence="4" type="primary">NDAI0A05050</name>
    <name evidence="4" type="ordered locus">NDAI_0A05050</name>
</gene>
<dbReference type="GO" id="GO:0007232">
    <property type="term" value="P:osmosensory signaling pathway via Sho1 osmosensor"/>
    <property type="evidence" value="ECO:0007669"/>
    <property type="project" value="EnsemblFungi"/>
</dbReference>
<evidence type="ECO:0000256" key="2">
    <source>
        <dbReference type="SAM" id="Phobius"/>
    </source>
</evidence>
<reference evidence="4 5" key="1">
    <citation type="journal article" date="2011" name="Proc. Natl. Acad. Sci. U.S.A.">
        <title>Evolutionary erosion of yeast sex chromosomes by mating-type switching accidents.</title>
        <authorList>
            <person name="Gordon J.L."/>
            <person name="Armisen D."/>
            <person name="Proux-Wera E."/>
            <person name="Oheigeartaigh S.S."/>
            <person name="Byrne K.P."/>
            <person name="Wolfe K.H."/>
        </authorList>
    </citation>
    <scope>NUCLEOTIDE SEQUENCE [LARGE SCALE GENOMIC DNA]</scope>
    <source>
        <strain evidence="5">ATCC 10597 / BCRC 20456 / CBS 421 / NBRC 0211 / NRRL Y-12639</strain>
    </source>
</reference>
<dbReference type="eggNOG" id="ENOG502RY3X">
    <property type="taxonomic scope" value="Eukaryota"/>
</dbReference>
<dbReference type="OMA" id="SCPKYYC"/>
<feature type="transmembrane region" description="Helical" evidence="2">
    <location>
        <begin position="80"/>
        <end position="104"/>
    </location>
</feature>
<organism evidence="4 5">
    <name type="scientific">Naumovozyma dairenensis (strain ATCC 10597 / BCRC 20456 / CBS 421 / NBRC 0211 / NRRL Y-12639)</name>
    <name type="common">Saccharomyces dairenensis</name>
    <dbReference type="NCBI Taxonomy" id="1071378"/>
    <lineage>
        <taxon>Eukaryota</taxon>
        <taxon>Fungi</taxon>
        <taxon>Dikarya</taxon>
        <taxon>Ascomycota</taxon>
        <taxon>Saccharomycotina</taxon>
        <taxon>Saccharomycetes</taxon>
        <taxon>Saccharomycetales</taxon>
        <taxon>Saccharomycetaceae</taxon>
        <taxon>Naumovozyma</taxon>
    </lineage>
</organism>
<dbReference type="Proteomes" id="UP000000689">
    <property type="component" value="Chromosome 1"/>
</dbReference>
<dbReference type="Pfam" id="PF09463">
    <property type="entry name" value="Opy2"/>
    <property type="match status" value="1"/>
</dbReference>
<dbReference type="OrthoDB" id="2402916at2759"/>
<dbReference type="GO" id="GO:0072659">
    <property type="term" value="P:protein localization to plasma membrane"/>
    <property type="evidence" value="ECO:0007669"/>
    <property type="project" value="EnsemblFungi"/>
</dbReference>
<feature type="region of interest" description="Disordered" evidence="1">
    <location>
        <begin position="131"/>
        <end position="197"/>
    </location>
</feature>
<dbReference type="RefSeq" id="XP_003667903.1">
    <property type="nucleotide sequence ID" value="XM_003667855.1"/>
</dbReference>
<feature type="compositionally biased region" description="Low complexity" evidence="1">
    <location>
        <begin position="169"/>
        <end position="180"/>
    </location>
</feature>
<dbReference type="InterPro" id="IPR018571">
    <property type="entry name" value="Membrane_anchor_Opy2_N"/>
</dbReference>
<keyword evidence="2" id="KW-1133">Transmembrane helix</keyword>
<evidence type="ECO:0000313" key="4">
    <source>
        <dbReference type="EMBL" id="CCD22660.1"/>
    </source>
</evidence>
<dbReference type="EMBL" id="HE580267">
    <property type="protein sequence ID" value="CCD22660.1"/>
    <property type="molecule type" value="Genomic_DNA"/>
</dbReference>
<evidence type="ECO:0000259" key="3">
    <source>
        <dbReference type="Pfam" id="PF09463"/>
    </source>
</evidence>
<keyword evidence="5" id="KW-1185">Reference proteome</keyword>
<evidence type="ECO:0000313" key="5">
    <source>
        <dbReference type="Proteomes" id="UP000000689"/>
    </source>
</evidence>
<name>G0W4C2_NAUDC</name>
<sequence>MSNTTDSITLPTDSSGCVICTGNVSCPTCADDEYCVMTLLTCTACPTTYCTKKESSISVTNGTTNSTVSSGNDSGTNGKVVGGVVGGVIGGVALIVILVLLFLYKRYWEPRWRENKRKTFAGEEGTETNYDQFDIDYADDDDDDDDDDEDDAGDEEVNKEDAMKSSVHSNNNMNISSQMIPPTLNIKGNRSSTSTTNSKASNLLPIAYIPGVTSAGITKPPALLNNNLNIVGDKRSHITLGSSILGEDDEEEGIVYTEGDEIKMIPKDNNNIMKKDTVDRKTSNNNLTTAIRARPKLVQIVEENEEELDSTDATETPFKKDMHAVKDVNILSDIENKENEEVEKGLSR</sequence>
<dbReference type="GO" id="GO:0005886">
    <property type="term" value="C:plasma membrane"/>
    <property type="evidence" value="ECO:0007669"/>
    <property type="project" value="EnsemblFungi"/>
</dbReference>
<protein>
    <recommendedName>
        <fullName evidence="3">Membrane anchor Opy2 N-terminal domain-containing protein</fullName>
    </recommendedName>
</protein>
<dbReference type="AlphaFoldDB" id="G0W4C2"/>
<dbReference type="HOGENOM" id="CLU_062466_0_0_1"/>
<evidence type="ECO:0000256" key="1">
    <source>
        <dbReference type="SAM" id="MobiDB-lite"/>
    </source>
</evidence>
<accession>G0W4C2</accession>
<feature type="compositionally biased region" description="Acidic residues" evidence="1">
    <location>
        <begin position="133"/>
        <end position="158"/>
    </location>
</feature>
<keyword evidence="2" id="KW-0472">Membrane</keyword>
<proteinExistence type="predicted"/>
<keyword evidence="2" id="KW-0812">Transmembrane</keyword>
<dbReference type="KEGG" id="ndi:NDAI_0A05050"/>
<dbReference type="GO" id="GO:0000751">
    <property type="term" value="P:mitotic cell cycle G1 arrest in response to pheromone"/>
    <property type="evidence" value="ECO:0007669"/>
    <property type="project" value="EnsemblFungi"/>
</dbReference>
<feature type="domain" description="Membrane anchor Opy2 N-terminal" evidence="3">
    <location>
        <begin position="17"/>
        <end position="50"/>
    </location>
</feature>
<dbReference type="STRING" id="1071378.G0W4C2"/>
<dbReference type="GeneID" id="11495465"/>